<keyword evidence="1" id="KW-1133">Transmembrane helix</keyword>
<name>A0A914A511_PATMI</name>
<dbReference type="Proteomes" id="UP000887568">
    <property type="component" value="Unplaced"/>
</dbReference>
<evidence type="ECO:0000313" key="3">
    <source>
        <dbReference type="Proteomes" id="UP000887568"/>
    </source>
</evidence>
<feature type="transmembrane region" description="Helical" evidence="1">
    <location>
        <begin position="23"/>
        <end position="44"/>
    </location>
</feature>
<accession>A0A914A511</accession>
<dbReference type="AlphaFoldDB" id="A0A914A511"/>
<keyword evidence="1" id="KW-0472">Membrane</keyword>
<dbReference type="RefSeq" id="XP_038058624.1">
    <property type="nucleotide sequence ID" value="XM_038202696.1"/>
</dbReference>
<reference evidence="2" key="1">
    <citation type="submission" date="2022-11" db="UniProtKB">
        <authorList>
            <consortium name="EnsemblMetazoa"/>
        </authorList>
    </citation>
    <scope>IDENTIFICATION</scope>
</reference>
<evidence type="ECO:0000256" key="1">
    <source>
        <dbReference type="SAM" id="Phobius"/>
    </source>
</evidence>
<evidence type="ECO:0000313" key="2">
    <source>
        <dbReference type="EnsemblMetazoa" id="XP_038058624.1"/>
    </source>
</evidence>
<protein>
    <submittedName>
        <fullName evidence="2">Uncharacterized protein</fullName>
    </submittedName>
</protein>
<dbReference type="EnsemblMetazoa" id="XM_038202696.1">
    <property type="protein sequence ID" value="XP_038058624.1"/>
    <property type="gene ID" value="LOC119729899"/>
</dbReference>
<keyword evidence="3" id="KW-1185">Reference proteome</keyword>
<proteinExistence type="predicted"/>
<keyword evidence="1" id="KW-0812">Transmembrane</keyword>
<dbReference type="GeneID" id="119729899"/>
<sequence>MPGRKDQPECTRTGGVWPGLVRFGVWLLLTLLVAQVLLGSSATADEKSRFPKFMRWGKRYSPDYVVVDDNDFKDELKIPVFGTEEVLCKNVASGGVYRCGKVAA</sequence>
<dbReference type="OMA" id="MRWGKRY"/>
<organism evidence="2 3">
    <name type="scientific">Patiria miniata</name>
    <name type="common">Bat star</name>
    <name type="synonym">Asterina miniata</name>
    <dbReference type="NCBI Taxonomy" id="46514"/>
    <lineage>
        <taxon>Eukaryota</taxon>
        <taxon>Metazoa</taxon>
        <taxon>Echinodermata</taxon>
        <taxon>Eleutherozoa</taxon>
        <taxon>Asterozoa</taxon>
        <taxon>Asteroidea</taxon>
        <taxon>Valvatacea</taxon>
        <taxon>Valvatida</taxon>
        <taxon>Asterinidae</taxon>
        <taxon>Patiria</taxon>
    </lineage>
</organism>